<dbReference type="CDD" id="cd07379">
    <property type="entry name" value="MPP_239FB"/>
    <property type="match status" value="1"/>
</dbReference>
<dbReference type="Proteomes" id="UP000037136">
    <property type="component" value="Unassembled WGS sequence"/>
</dbReference>
<evidence type="ECO:0000313" key="2">
    <source>
        <dbReference type="EMBL" id="PFH58629.1"/>
    </source>
</evidence>
<organism evidence="2 3">
    <name type="scientific">Ophiocordyceps unilateralis</name>
    <name type="common">Zombie-ant fungus</name>
    <name type="synonym">Torrubia unilateralis</name>
    <dbReference type="NCBI Taxonomy" id="268505"/>
    <lineage>
        <taxon>Eukaryota</taxon>
        <taxon>Fungi</taxon>
        <taxon>Dikarya</taxon>
        <taxon>Ascomycota</taxon>
        <taxon>Pezizomycotina</taxon>
        <taxon>Sordariomycetes</taxon>
        <taxon>Hypocreomycetidae</taxon>
        <taxon>Hypocreales</taxon>
        <taxon>Ophiocordycipitaceae</taxon>
        <taxon>Ophiocordyceps</taxon>
    </lineage>
</organism>
<dbReference type="GO" id="GO:0016787">
    <property type="term" value="F:hydrolase activity"/>
    <property type="evidence" value="ECO:0007669"/>
    <property type="project" value="InterPro"/>
</dbReference>
<dbReference type="PANTHER" id="PTHR12905:SF16">
    <property type="entry name" value="SER_THR PROTEIN PHOSPHATASE FAMILY PROTEIN (AFU_ORTHOLOGUE AFUA_1G06000)"/>
    <property type="match status" value="1"/>
</dbReference>
<dbReference type="InterPro" id="IPR004843">
    <property type="entry name" value="Calcineurin-like_PHP"/>
</dbReference>
<dbReference type="Pfam" id="PF00149">
    <property type="entry name" value="Metallophos"/>
    <property type="match status" value="1"/>
</dbReference>
<accession>A0A2A9PB43</accession>
<feature type="domain" description="Calcineurin-like phosphoesterase" evidence="1">
    <location>
        <begin position="7"/>
        <end position="212"/>
    </location>
</feature>
<evidence type="ECO:0000259" key="1">
    <source>
        <dbReference type="Pfam" id="PF00149"/>
    </source>
</evidence>
<name>A0A2A9PB43_OPHUN</name>
<protein>
    <recommendedName>
        <fullName evidence="1">Calcineurin-like phosphoesterase domain-containing protein</fullName>
    </recommendedName>
</protein>
<dbReference type="EMBL" id="LAZP02000274">
    <property type="protein sequence ID" value="PFH58629.1"/>
    <property type="molecule type" value="Genomic_DNA"/>
</dbReference>
<dbReference type="PANTHER" id="PTHR12905">
    <property type="entry name" value="METALLOPHOSPHOESTERASE"/>
    <property type="match status" value="1"/>
</dbReference>
<proteinExistence type="predicted"/>
<sequence>MASATTRFVCISDTHNCAASIKLPRGDVLIHAGDLTNQGSHSELSRAVSWLEAADFEVKIVVAGNHDITLDSRFYEDHGRFLHNQKLESPVDCRALLASSPSITYLDHESTTIRLTSPNGPHTEFSVFGSPFSPRRGLWAFGYDAPDHDVDSQSLPSLWDAIPSGTDIVVTHTPPRTHCDVKDGGRVAGCEALRRALWRVRPRLAVCGHVHDGRGAEHVAWNLDSVAFAEKLTRAWNDPGEGGNKLSLVDLTGRRRPPESCHPASSAAQAMDLKGFLSAESETCIVNAAVMKSRHPHVGGKQFHKPIVVDVDLPVWAED</sequence>
<dbReference type="SUPFAM" id="SSF56300">
    <property type="entry name" value="Metallo-dependent phosphatases"/>
    <property type="match status" value="1"/>
</dbReference>
<dbReference type="AlphaFoldDB" id="A0A2A9PB43"/>
<dbReference type="InterPro" id="IPR051693">
    <property type="entry name" value="UPF0046_metallophosphoest"/>
</dbReference>
<reference evidence="2 3" key="2">
    <citation type="journal article" date="2017" name="Sci. Rep.">
        <title>Ant-infecting Ophiocordyceps genomes reveal a high diversity of potential behavioral manipulation genes and a possible major role for enterotoxins.</title>
        <authorList>
            <person name="de Bekker C."/>
            <person name="Ohm R.A."/>
            <person name="Evans H.C."/>
            <person name="Brachmann A."/>
            <person name="Hughes D.P."/>
        </authorList>
    </citation>
    <scope>NUCLEOTIDE SEQUENCE [LARGE SCALE GENOMIC DNA]</scope>
    <source>
        <strain evidence="2 3">SC16a</strain>
    </source>
</reference>
<evidence type="ECO:0000313" key="3">
    <source>
        <dbReference type="Proteomes" id="UP000037136"/>
    </source>
</evidence>
<reference evidence="2 3" key="1">
    <citation type="journal article" date="2015" name="BMC Genomics">
        <title>Gene expression during zombie ant biting behavior reflects the complexity underlying fungal parasitic behavioral manipulation.</title>
        <authorList>
            <person name="de Bekker C."/>
            <person name="Ohm R.A."/>
            <person name="Loreto R.G."/>
            <person name="Sebastian A."/>
            <person name="Albert I."/>
            <person name="Merrow M."/>
            <person name="Brachmann A."/>
            <person name="Hughes D.P."/>
        </authorList>
    </citation>
    <scope>NUCLEOTIDE SEQUENCE [LARGE SCALE GENOMIC DNA]</scope>
    <source>
        <strain evidence="2 3">SC16a</strain>
    </source>
</reference>
<comment type="caution">
    <text evidence="2">The sequence shown here is derived from an EMBL/GenBank/DDBJ whole genome shotgun (WGS) entry which is preliminary data.</text>
</comment>
<keyword evidence="3" id="KW-1185">Reference proteome</keyword>
<dbReference type="Gene3D" id="3.60.21.10">
    <property type="match status" value="1"/>
</dbReference>
<dbReference type="InterPro" id="IPR029052">
    <property type="entry name" value="Metallo-depent_PP-like"/>
</dbReference>
<gene>
    <name evidence="2" type="ORF">XA68_13446</name>
</gene>
<dbReference type="OrthoDB" id="630188at2759"/>